<proteinExistence type="predicted"/>
<evidence type="ECO:0000313" key="3">
    <source>
        <dbReference type="Proteomes" id="UP000507470"/>
    </source>
</evidence>
<organism evidence="2 3">
    <name type="scientific">Mytilus coruscus</name>
    <name type="common">Sea mussel</name>
    <dbReference type="NCBI Taxonomy" id="42192"/>
    <lineage>
        <taxon>Eukaryota</taxon>
        <taxon>Metazoa</taxon>
        <taxon>Spiralia</taxon>
        <taxon>Lophotrochozoa</taxon>
        <taxon>Mollusca</taxon>
        <taxon>Bivalvia</taxon>
        <taxon>Autobranchia</taxon>
        <taxon>Pteriomorphia</taxon>
        <taxon>Mytilida</taxon>
        <taxon>Mytiloidea</taxon>
        <taxon>Mytilidae</taxon>
        <taxon>Mytilinae</taxon>
        <taxon>Mytilus</taxon>
    </lineage>
</organism>
<feature type="compositionally biased region" description="Basic and acidic residues" evidence="1">
    <location>
        <begin position="254"/>
        <end position="264"/>
    </location>
</feature>
<dbReference type="OrthoDB" id="5988483at2759"/>
<reference evidence="2 3" key="1">
    <citation type="submission" date="2020-06" db="EMBL/GenBank/DDBJ databases">
        <authorList>
            <person name="Li R."/>
            <person name="Bekaert M."/>
        </authorList>
    </citation>
    <scope>NUCLEOTIDE SEQUENCE [LARGE SCALE GENOMIC DNA]</scope>
    <source>
        <strain evidence="3">wild</strain>
    </source>
</reference>
<evidence type="ECO:0000313" key="2">
    <source>
        <dbReference type="EMBL" id="CAC5400242.1"/>
    </source>
</evidence>
<evidence type="ECO:0000256" key="1">
    <source>
        <dbReference type="SAM" id="MobiDB-lite"/>
    </source>
</evidence>
<name>A0A6J8CZ86_MYTCO</name>
<dbReference type="Proteomes" id="UP000507470">
    <property type="component" value="Unassembled WGS sequence"/>
</dbReference>
<gene>
    <name evidence="2" type="ORF">MCOR_34438</name>
</gene>
<feature type="region of interest" description="Disordered" evidence="1">
    <location>
        <begin position="231"/>
        <end position="276"/>
    </location>
</feature>
<dbReference type="AlphaFoldDB" id="A0A6J8CZ86"/>
<feature type="region of interest" description="Disordered" evidence="1">
    <location>
        <begin position="140"/>
        <end position="168"/>
    </location>
</feature>
<sequence length="874" mass="99629">MKHYLMTKPNRGPRPILSSRLTIRKSLAVRDIIYDQNVDTVAMITLGNEKLFPVDIEDSETVTIRGLGEQFQMHLTTVAMTLKQKKKVETEHTESTPENTEVTTQPNLYTYNEIDTMDDSLLGETQDKSCTFDHKKDTENLQVDHDRHQNKKKTDINSLESAKEKSSTYYNEETEDVKVEQNMQGTQHHITIKCEDPLQRRDNISETKLVNNGTCSDVYYFHNYAQIKPRKVDPYNNSDKNQEKQNDGVDEIEEGKTHRNDMSRETQQSISPEHMKDTPLMTSLLFYNTWDDISVAEEIEVSTTLQEPQSIDNDKYAATNNSKQTVDKTSVKLKEQTELNCSDIFIVRAEKRRSRNSLNVKPESASIKKKKKNTIDNAGKIKPRRQLFASTSIDGNIDFQSHTENKNDSKTQWKTILPLRANRAWYKQQGEIFISNRARSTLRSNSIIMDGNNKIGMQRSKKERNLVISNLELEKKLSQALPGSQSHSHLAAVKKVCEKLIYGSPILLTKTASEIYTTAKNKALNTNRQISQKKACETYEILSKYLSIMQLYFNGKAYLTEDRGLNDQQKRCILRRVKELKKKELLRHHMTGRGRQLKSEQNPNLVPVLEYEFGEGDTEQRGGGGMEAHSRLTNTIKYKSATNRTRMSDARETVLAAGPPDFNISLSTCYNYTQNYRKGTYQAKQHHEGKDVNAMISLHTDISAENTDDTCIDSKDAKAAVRCNNSLGGKTWVVCEAPDHDWNQSRTNAITPMGHLFLETKIVKTLPDNLSLELKINFVEIVHASVNLHIQRLGIIKSSSIFKEPEAGSQEHIKNMEAVAEELQHVIQNASFGGHKIQCFRGVGADQTFLFGDENTLRKFLSLSEKRKMESNLG</sequence>
<dbReference type="EMBL" id="CACVKT020006197">
    <property type="protein sequence ID" value="CAC5400242.1"/>
    <property type="molecule type" value="Genomic_DNA"/>
</dbReference>
<keyword evidence="3" id="KW-1185">Reference proteome</keyword>
<feature type="compositionally biased region" description="Basic and acidic residues" evidence="1">
    <location>
        <begin position="140"/>
        <end position="166"/>
    </location>
</feature>
<protein>
    <submittedName>
        <fullName evidence="2">Uncharacterized protein</fullName>
    </submittedName>
</protein>
<accession>A0A6J8CZ86</accession>